<feature type="binding site" evidence="5">
    <location>
        <position position="363"/>
    </location>
    <ligand>
        <name>a divalent metal cation</name>
        <dbReference type="ChEBI" id="CHEBI:60240"/>
        <label>2</label>
        <note>catalytic</note>
    </ligand>
</feature>
<feature type="binding site" evidence="5">
    <location>
        <position position="490"/>
    </location>
    <ligand>
        <name>a divalent metal cation</name>
        <dbReference type="ChEBI" id="CHEBI:60240"/>
        <label>1</label>
    </ligand>
</feature>
<dbReference type="AlphaFoldDB" id="A0A0F7UDC6"/>
<organism evidence="9">
    <name type="scientific">Neospora caninum (strain Liverpool)</name>
    <dbReference type="NCBI Taxonomy" id="572307"/>
    <lineage>
        <taxon>Eukaryota</taxon>
        <taxon>Sar</taxon>
        <taxon>Alveolata</taxon>
        <taxon>Apicomplexa</taxon>
        <taxon>Conoidasida</taxon>
        <taxon>Coccidia</taxon>
        <taxon>Eucoccidiorida</taxon>
        <taxon>Eimeriorina</taxon>
        <taxon>Sarcocystidae</taxon>
        <taxon>Neospora</taxon>
    </lineage>
</organism>
<dbReference type="CDD" id="cd01086">
    <property type="entry name" value="MetAP1"/>
    <property type="match status" value="1"/>
</dbReference>
<comment type="similarity">
    <text evidence="5">Belongs to the peptidase M24A family. Methionine aminopeptidase type 1 subfamily.</text>
</comment>
<dbReference type="EMBL" id="LN714482">
    <property type="protein sequence ID" value="CEL67046.1"/>
    <property type="molecule type" value="Genomic_DNA"/>
</dbReference>
<feature type="binding site" evidence="5">
    <location>
        <position position="490"/>
    </location>
    <ligand>
        <name>a divalent metal cation</name>
        <dbReference type="ChEBI" id="CHEBI:60240"/>
        <label>2</label>
        <note>catalytic</note>
    </ligand>
</feature>
<reference evidence="9" key="1">
    <citation type="journal article" date="2015" name="PLoS ONE">
        <title>Comprehensive Evaluation of Toxoplasma gondii VEG and Neospora caninum LIV Genomes with Tachyzoite Stage Transcriptome and Proteome Defines Novel Transcript Features.</title>
        <authorList>
            <person name="Ramaprasad A."/>
            <person name="Mourier T."/>
            <person name="Naeem R."/>
            <person name="Malas T.B."/>
            <person name="Moussa E."/>
            <person name="Panigrahi A."/>
            <person name="Vermont S.J."/>
            <person name="Otto T.D."/>
            <person name="Wastling J."/>
            <person name="Pain A."/>
        </authorList>
    </citation>
    <scope>NUCLEOTIDE SEQUENCE</scope>
    <source>
        <strain evidence="9">Liverpool</strain>
    </source>
</reference>
<proteinExistence type="inferred from homology"/>
<dbReference type="InterPro" id="IPR000994">
    <property type="entry name" value="Pept_M24"/>
</dbReference>
<feature type="binding site" evidence="5">
    <location>
        <position position="426"/>
    </location>
    <ligand>
        <name>a divalent metal cation</name>
        <dbReference type="ChEBI" id="CHEBI:60240"/>
        <label>2</label>
        <note>catalytic</note>
    </ligand>
</feature>
<gene>
    <name evidence="9" type="ORF">BN1204_028520</name>
</gene>
<comment type="cofactor">
    <cofactor evidence="5">
        <name>Co(2+)</name>
        <dbReference type="ChEBI" id="CHEBI:48828"/>
    </cofactor>
    <cofactor evidence="5">
        <name>Zn(2+)</name>
        <dbReference type="ChEBI" id="CHEBI:29105"/>
    </cofactor>
    <cofactor evidence="5">
        <name>Mn(2+)</name>
        <dbReference type="ChEBI" id="CHEBI:29035"/>
    </cofactor>
    <cofactor evidence="5">
        <name>Fe(2+)</name>
        <dbReference type="ChEBI" id="CHEBI:29033"/>
    </cofactor>
    <text evidence="5">Binds 2 divalent metal cations per subunit. Has a high-affinity and a low affinity metal-binding site. The true nature of the physiological cofactor is under debate. The enzyme is active with cobalt, zinc, manganese or divalent iron ions. Most likely, methionine aminopeptidases function as mononuclear Fe(2+)-metalloproteases under physiological conditions, and the catalytically relevant metal-binding site has been assigned to the histidine-containing high-affinity site.</text>
</comment>
<dbReference type="PRINTS" id="PR00599">
    <property type="entry name" value="MAPEPTIDASE"/>
</dbReference>
<comment type="catalytic activity">
    <reaction evidence="5 6">
        <text>Release of N-terminal amino acids, preferentially methionine, from peptides and arylamides.</text>
        <dbReference type="EC" id="3.4.11.18"/>
    </reaction>
</comment>
<dbReference type="PANTHER" id="PTHR43330">
    <property type="entry name" value="METHIONINE AMINOPEPTIDASE"/>
    <property type="match status" value="1"/>
</dbReference>
<protein>
    <recommendedName>
        <fullName evidence="6">Methionine aminopeptidase</fullName>
        <ecNumber evidence="6">3.4.11.18</ecNumber>
    </recommendedName>
</protein>
<keyword evidence="2 5" id="KW-0645">Protease</keyword>
<keyword evidence="3 5" id="KW-0479">Metal-binding</keyword>
<name>A0A0F7UDC6_NEOCL</name>
<feature type="domain" description="Peptidase M24" evidence="8">
    <location>
        <begin position="269"/>
        <end position="496"/>
    </location>
</feature>
<dbReference type="GO" id="GO:0004239">
    <property type="term" value="F:initiator methionyl aminopeptidase activity"/>
    <property type="evidence" value="ECO:0007669"/>
    <property type="project" value="UniProtKB-UniRule"/>
</dbReference>
<feature type="binding site" evidence="5">
    <location>
        <position position="363"/>
    </location>
    <ligand>
        <name>a divalent metal cation</name>
        <dbReference type="ChEBI" id="CHEBI:60240"/>
        <label>1</label>
    </ligand>
</feature>
<feature type="binding site" evidence="5">
    <location>
        <position position="352"/>
    </location>
    <ligand>
        <name>a divalent metal cation</name>
        <dbReference type="ChEBI" id="CHEBI:60240"/>
        <label>1</label>
    </ligand>
</feature>
<dbReference type="InterPro" id="IPR001714">
    <property type="entry name" value="Pept_M24_MAP"/>
</dbReference>
<evidence type="ECO:0000313" key="9">
    <source>
        <dbReference type="EMBL" id="CEL67046.1"/>
    </source>
</evidence>
<evidence type="ECO:0000256" key="7">
    <source>
        <dbReference type="SAM" id="MobiDB-lite"/>
    </source>
</evidence>
<keyword evidence="4 5" id="KW-0378">Hydrolase</keyword>
<dbReference type="GO" id="GO:0070006">
    <property type="term" value="F:metalloaminopeptidase activity"/>
    <property type="evidence" value="ECO:0007669"/>
    <property type="project" value="UniProtKB-UniRule"/>
</dbReference>
<dbReference type="SUPFAM" id="SSF55920">
    <property type="entry name" value="Creatinase/aminopeptidase"/>
    <property type="match status" value="1"/>
</dbReference>
<evidence type="ECO:0000259" key="8">
    <source>
        <dbReference type="Pfam" id="PF00557"/>
    </source>
</evidence>
<dbReference type="InterPro" id="IPR002467">
    <property type="entry name" value="Pept_M24A_MAP1"/>
</dbReference>
<dbReference type="EC" id="3.4.11.18" evidence="6"/>
<feature type="binding site" evidence="5">
    <location>
        <position position="459"/>
    </location>
    <ligand>
        <name>a divalent metal cation</name>
        <dbReference type="ChEBI" id="CHEBI:60240"/>
        <label>2</label>
        <note>catalytic</note>
    </ligand>
</feature>
<evidence type="ECO:0000256" key="2">
    <source>
        <dbReference type="ARBA" id="ARBA00022670"/>
    </source>
</evidence>
<evidence type="ECO:0000256" key="4">
    <source>
        <dbReference type="ARBA" id="ARBA00022801"/>
    </source>
</evidence>
<dbReference type="GO" id="GO:0005829">
    <property type="term" value="C:cytosol"/>
    <property type="evidence" value="ECO:0007669"/>
    <property type="project" value="TreeGrafter"/>
</dbReference>
<evidence type="ECO:0000256" key="6">
    <source>
        <dbReference type="RuleBase" id="RU003653"/>
    </source>
</evidence>
<feature type="binding site" evidence="5">
    <location>
        <position position="433"/>
    </location>
    <ligand>
        <name>substrate</name>
    </ligand>
</feature>
<evidence type="ECO:0000256" key="3">
    <source>
        <dbReference type="ARBA" id="ARBA00022723"/>
    </source>
</evidence>
<accession>A0A0F7UDC6</accession>
<dbReference type="Gene3D" id="3.90.230.10">
    <property type="entry name" value="Creatinase/methionine aminopeptidase superfamily"/>
    <property type="match status" value="1"/>
</dbReference>
<sequence length="508" mass="54070">MSACFCALAAHGTTTLIRMRGFTRASGGTVLSSVFESFRGSLAENCAKPSLRLLSPCSASLFPAARVVSSLGNTGISIPGPGRPLSLALGPRAAVPRENHYTVIHAGASKATGRHFPATLSPSRCANEQGGLARKGARPNALEPAQVFRHGLCGKPSPPRTRERSVQCTPARAIRRRSFSTAAATTRPRVGASGSSSILTPKLVLRRDETVKRRFPPSLVEGEYAVLPAHPIPASIPRPPYASSSRGQTDRGFHTSDAPGEIQTPEALEKIRAAAAVAANALKLGLDAAREGVTTEDLDKIVHEYIVSVGAYPAAVNFHNFPKAVCASVNEAVCHGIPDLRPLQDGDIVTLDCTAYVDGFFGDCAGTAMVGNVSEAHRNLVETSKECLDAAVKLLHPGLPIREVGRCVAELAQKRGFSVVREFCGHFIGRKMHLPPLISHVYPNDTQGVFRVGQTFTIEPILCEGAPDLFTWKDGWTIVTQDGGRAAQFEHTILMTPEGAELLTQATI</sequence>
<dbReference type="HAMAP" id="MF_01974">
    <property type="entry name" value="MetAP_1"/>
    <property type="match status" value="1"/>
</dbReference>
<dbReference type="Pfam" id="PF00557">
    <property type="entry name" value="Peptidase_M24"/>
    <property type="match status" value="1"/>
</dbReference>
<dbReference type="PANTHER" id="PTHR43330:SF7">
    <property type="entry name" value="METHIONINE AMINOPEPTIDASE 1"/>
    <property type="match status" value="1"/>
</dbReference>
<feature type="binding site" evidence="5">
    <location>
        <position position="335"/>
    </location>
    <ligand>
        <name>substrate</name>
    </ligand>
</feature>
<comment type="function">
    <text evidence="6">Cotranslationally removes the N-terminal methionine from nascent proteins. The N-terminal methionine is often cleaved when the second residue in the primary sequence is small and uncharged (Met-Ala-, Cys, Gly, Pro, Ser, Thr, or Val).</text>
</comment>
<dbReference type="GO" id="GO:0046872">
    <property type="term" value="F:metal ion binding"/>
    <property type="evidence" value="ECO:0007669"/>
    <property type="project" value="UniProtKB-UniRule"/>
</dbReference>
<keyword evidence="1 5" id="KW-0031">Aminopeptidase</keyword>
<dbReference type="NCBIfam" id="TIGR00500">
    <property type="entry name" value="met_pdase_I"/>
    <property type="match status" value="1"/>
</dbReference>
<dbReference type="InterPro" id="IPR036005">
    <property type="entry name" value="Creatinase/aminopeptidase-like"/>
</dbReference>
<dbReference type="GO" id="GO:0006508">
    <property type="term" value="P:proteolysis"/>
    <property type="evidence" value="ECO:0007669"/>
    <property type="project" value="UniProtKB-KW"/>
</dbReference>
<evidence type="ECO:0000256" key="5">
    <source>
        <dbReference type="HAMAP-Rule" id="MF_03174"/>
    </source>
</evidence>
<evidence type="ECO:0000256" key="1">
    <source>
        <dbReference type="ARBA" id="ARBA00022438"/>
    </source>
</evidence>
<feature type="region of interest" description="Disordered" evidence="7">
    <location>
        <begin position="235"/>
        <end position="261"/>
    </location>
</feature>
<feature type="region of interest" description="Disordered" evidence="7">
    <location>
        <begin position="150"/>
        <end position="170"/>
    </location>
</feature>